<name>M0QLZ6_9ACTN</name>
<keyword evidence="1" id="KW-1133">Transmembrane helix</keyword>
<dbReference type="eggNOG" id="ENOG5031VYG">
    <property type="taxonomic scope" value="Bacteria"/>
</dbReference>
<sequence length="206" mass="22281">MVLTGVRDADAYMRSKGWGLLILSGVGIYFITMIVIGVATMNGYIGYAGAAVCTAIALPIIYVRKRNTLRARFTGQTLVLSREGLVRADDCIRVEMRWDRIHTIRDQNSAVSTGGVGMAGMLTAAAANATKRDVSLAIIGEGMISPVPGAPSGFLRQHDRRTGSRLLDGQSSVTPNAVIFPAEYEAVWTNGVVGAWLRYHRPDLLR</sequence>
<reference evidence="2 3" key="1">
    <citation type="submission" date="2013-01" db="EMBL/GenBank/DDBJ databases">
        <title>Whole genome shotgun sequence of Gordonia soli NBRC 108243.</title>
        <authorList>
            <person name="Isaki-Nakamura S."/>
            <person name="Hosoyama A."/>
            <person name="Tsuchikane K."/>
            <person name="Ando Y."/>
            <person name="Baba S."/>
            <person name="Ohji S."/>
            <person name="Hamada M."/>
            <person name="Tamura T."/>
            <person name="Yamazoe A."/>
            <person name="Yamazaki S."/>
            <person name="Fujita N."/>
        </authorList>
    </citation>
    <scope>NUCLEOTIDE SEQUENCE [LARGE SCALE GENOMIC DNA]</scope>
    <source>
        <strain evidence="2 3">NBRC 108243</strain>
    </source>
</reference>
<organism evidence="2 3">
    <name type="scientific">Gordonia soli NBRC 108243</name>
    <dbReference type="NCBI Taxonomy" id="1223545"/>
    <lineage>
        <taxon>Bacteria</taxon>
        <taxon>Bacillati</taxon>
        <taxon>Actinomycetota</taxon>
        <taxon>Actinomycetes</taxon>
        <taxon>Mycobacteriales</taxon>
        <taxon>Gordoniaceae</taxon>
        <taxon>Gordonia</taxon>
    </lineage>
</organism>
<evidence type="ECO:0000256" key="1">
    <source>
        <dbReference type="SAM" id="Phobius"/>
    </source>
</evidence>
<feature type="transmembrane region" description="Helical" evidence="1">
    <location>
        <begin position="44"/>
        <end position="63"/>
    </location>
</feature>
<keyword evidence="3" id="KW-1185">Reference proteome</keyword>
<evidence type="ECO:0000313" key="2">
    <source>
        <dbReference type="EMBL" id="GAC69321.1"/>
    </source>
</evidence>
<dbReference type="EMBL" id="BANX01000023">
    <property type="protein sequence ID" value="GAC69321.1"/>
    <property type="molecule type" value="Genomic_DNA"/>
</dbReference>
<comment type="caution">
    <text evidence="2">The sequence shown here is derived from an EMBL/GenBank/DDBJ whole genome shotgun (WGS) entry which is preliminary data.</text>
</comment>
<keyword evidence="1" id="KW-0812">Transmembrane</keyword>
<protein>
    <submittedName>
        <fullName evidence="2">Uncharacterized protein</fullName>
    </submittedName>
</protein>
<keyword evidence="1" id="KW-0472">Membrane</keyword>
<evidence type="ECO:0000313" key="3">
    <source>
        <dbReference type="Proteomes" id="UP000011666"/>
    </source>
</evidence>
<dbReference type="AlphaFoldDB" id="M0QLZ6"/>
<dbReference type="STRING" id="1223545.GS4_23_01180"/>
<feature type="transmembrane region" description="Helical" evidence="1">
    <location>
        <begin position="20"/>
        <end position="38"/>
    </location>
</feature>
<accession>M0QLZ6</accession>
<dbReference type="Proteomes" id="UP000011666">
    <property type="component" value="Unassembled WGS sequence"/>
</dbReference>
<proteinExistence type="predicted"/>
<gene>
    <name evidence="2" type="ORF">GS4_23_01180</name>
</gene>